<accession>A0ABD1JF62</accession>
<gene>
    <name evidence="4" type="ORF">ACEWY4_019092</name>
    <name evidence="3" type="ORF">ACEWY4_021494</name>
</gene>
<dbReference type="Gene3D" id="1.10.10.60">
    <property type="entry name" value="Homeodomain-like"/>
    <property type="match status" value="1"/>
</dbReference>
<evidence type="ECO:0000313" key="4">
    <source>
        <dbReference type="EMBL" id="KAL2085772.1"/>
    </source>
</evidence>
<dbReference type="Proteomes" id="UP001591681">
    <property type="component" value="Unassembled WGS sequence"/>
</dbReference>
<proteinExistence type="predicted"/>
<comment type="caution">
    <text evidence="4">The sequence shown here is derived from an EMBL/GenBank/DDBJ whole genome shotgun (WGS) entry which is preliminary data.</text>
</comment>
<dbReference type="EMBL" id="JBHFQA010000016">
    <property type="protein sequence ID" value="KAL2085772.1"/>
    <property type="molecule type" value="Genomic_DNA"/>
</dbReference>
<dbReference type="Pfam" id="PF13837">
    <property type="entry name" value="Myb_DNA-bind_4"/>
    <property type="match status" value="1"/>
</dbReference>
<evidence type="ECO:0000313" key="3">
    <source>
        <dbReference type="EMBL" id="KAL2083721.1"/>
    </source>
</evidence>
<organism evidence="4 5">
    <name type="scientific">Coilia grayii</name>
    <name type="common">Gray's grenadier anchovy</name>
    <dbReference type="NCBI Taxonomy" id="363190"/>
    <lineage>
        <taxon>Eukaryota</taxon>
        <taxon>Metazoa</taxon>
        <taxon>Chordata</taxon>
        <taxon>Craniata</taxon>
        <taxon>Vertebrata</taxon>
        <taxon>Euteleostomi</taxon>
        <taxon>Actinopterygii</taxon>
        <taxon>Neopterygii</taxon>
        <taxon>Teleostei</taxon>
        <taxon>Clupei</taxon>
        <taxon>Clupeiformes</taxon>
        <taxon>Clupeoidei</taxon>
        <taxon>Engraulidae</taxon>
        <taxon>Coilinae</taxon>
        <taxon>Coilia</taxon>
    </lineage>
</organism>
<reference evidence="4 5" key="1">
    <citation type="submission" date="2024-09" db="EMBL/GenBank/DDBJ databases">
        <title>A chromosome-level genome assembly of Gray's grenadier anchovy, Coilia grayii.</title>
        <authorList>
            <person name="Fu Z."/>
        </authorList>
    </citation>
    <scope>NUCLEOTIDE SEQUENCE [LARGE SCALE GENOMIC DNA]</scope>
    <source>
        <strain evidence="4">G4</strain>
        <tissue evidence="4">Muscle</tissue>
    </source>
</reference>
<protein>
    <recommendedName>
        <fullName evidence="2">Myb/SANT-like DNA-binding domain-containing protein</fullName>
    </recommendedName>
</protein>
<dbReference type="EMBL" id="JBHFQA010000018">
    <property type="protein sequence ID" value="KAL2083721.1"/>
    <property type="molecule type" value="Genomic_DNA"/>
</dbReference>
<keyword evidence="5" id="KW-1185">Reference proteome</keyword>
<evidence type="ECO:0000259" key="2">
    <source>
        <dbReference type="Pfam" id="PF13837"/>
    </source>
</evidence>
<evidence type="ECO:0000256" key="1">
    <source>
        <dbReference type="SAM" id="MobiDB-lite"/>
    </source>
</evidence>
<evidence type="ECO:0000313" key="5">
    <source>
        <dbReference type="Proteomes" id="UP001591681"/>
    </source>
</evidence>
<name>A0ABD1JF62_9TELE</name>
<dbReference type="InterPro" id="IPR044822">
    <property type="entry name" value="Myb_DNA-bind_4"/>
</dbReference>
<dbReference type="PANTHER" id="PTHR47595:SF1">
    <property type="entry name" value="MYB_SANT-LIKE DNA-BINDING DOMAIN-CONTAINING PROTEIN"/>
    <property type="match status" value="1"/>
</dbReference>
<dbReference type="AlphaFoldDB" id="A0ABD1JF62"/>
<feature type="compositionally biased region" description="Low complexity" evidence="1">
    <location>
        <begin position="156"/>
        <end position="166"/>
    </location>
</feature>
<sequence>MSTPSVSGVSDEKTIMPWSVDETNALIAIWSSVEVQEKLAGAVRKGKIYGEIREELAGLGYHRTVDQITNKLKKIKKEYRDHKAELSRSGAGRPKFKSGINLTLLDNVLGQRPANRIDGALNSRVAASTPATTATQLLEAMCDPYAYVDDADDAEASTSEQPPSEAEPAEPAPSPSPSQVNNTATINGSRKGKRKMQQQDLLEYMEKSDERRDRMFLEHTQQFNELFLNRMETTNNALLGLMGRIVTALEKEQ</sequence>
<feature type="domain" description="Myb/SANT-like DNA-binding" evidence="2">
    <location>
        <begin position="17"/>
        <end position="90"/>
    </location>
</feature>
<dbReference type="PANTHER" id="PTHR47595">
    <property type="entry name" value="HEAT SHOCK 70 KDA PROTEIN 14"/>
    <property type="match status" value="1"/>
</dbReference>
<feature type="compositionally biased region" description="Polar residues" evidence="1">
    <location>
        <begin position="179"/>
        <end position="188"/>
    </location>
</feature>
<feature type="region of interest" description="Disordered" evidence="1">
    <location>
        <begin position="153"/>
        <end position="198"/>
    </location>
</feature>